<keyword evidence="3" id="KW-0326">Glycosidase</keyword>
<dbReference type="PROSITE" id="PS00653">
    <property type="entry name" value="GLYCOSYL_HYDROL_F1_2"/>
    <property type="match status" value="1"/>
</dbReference>
<dbReference type="PANTHER" id="PTHR10353">
    <property type="entry name" value="GLYCOSYL HYDROLASE"/>
    <property type="match status" value="1"/>
</dbReference>
<dbReference type="GO" id="GO:0008422">
    <property type="term" value="F:beta-glucosidase activity"/>
    <property type="evidence" value="ECO:0007669"/>
    <property type="project" value="TreeGrafter"/>
</dbReference>
<dbReference type="Proteomes" id="UP000199687">
    <property type="component" value="Unassembled WGS sequence"/>
</dbReference>
<proteinExistence type="inferred from homology"/>
<evidence type="ECO:0000256" key="1">
    <source>
        <dbReference type="ARBA" id="ARBA00010838"/>
    </source>
</evidence>
<dbReference type="GO" id="GO:0016052">
    <property type="term" value="P:carbohydrate catabolic process"/>
    <property type="evidence" value="ECO:0007669"/>
    <property type="project" value="TreeGrafter"/>
</dbReference>
<evidence type="ECO:0000313" key="5">
    <source>
        <dbReference type="EMBL" id="SES02705.1"/>
    </source>
</evidence>
<dbReference type="EMBL" id="FOGL01000015">
    <property type="protein sequence ID" value="SES02705.1"/>
    <property type="molecule type" value="Genomic_DNA"/>
</dbReference>
<dbReference type="RefSeq" id="WP_089742325.1">
    <property type="nucleotide sequence ID" value="NZ_FOGL01000015.1"/>
</dbReference>
<dbReference type="InterPro" id="IPR017853">
    <property type="entry name" value="GH"/>
</dbReference>
<reference evidence="5 6" key="1">
    <citation type="submission" date="2016-10" db="EMBL/GenBank/DDBJ databases">
        <authorList>
            <person name="de Groot N.N."/>
        </authorList>
    </citation>
    <scope>NUCLEOTIDE SEQUENCE [LARGE SCALE GENOMIC DNA]</scope>
    <source>
        <strain evidence="5 6">CGMCC 1.7727</strain>
    </source>
</reference>
<evidence type="ECO:0000313" key="6">
    <source>
        <dbReference type="Proteomes" id="UP000199687"/>
    </source>
</evidence>
<organism evidence="5 6">
    <name type="scientific">Gracilibacillus ureilyticus</name>
    <dbReference type="NCBI Taxonomy" id="531814"/>
    <lineage>
        <taxon>Bacteria</taxon>
        <taxon>Bacillati</taxon>
        <taxon>Bacillota</taxon>
        <taxon>Bacilli</taxon>
        <taxon>Bacillales</taxon>
        <taxon>Bacillaceae</taxon>
        <taxon>Gracilibacillus</taxon>
    </lineage>
</organism>
<dbReference type="STRING" id="531814.SAMN04487944_11596"/>
<accession>A0A1H9TZS0</accession>
<name>A0A1H9TZS0_9BACI</name>
<sequence length="468" mass="53730">MKQGFPEGFLWGGATAANQCEGAYKEDGKGLSTADVMTAGEKGVPREITKRIDESKYYPSHQAIDHYHHFKEDIALFAEMGFKCYRFSINWTRIFPNGHEAEPNELGLKHYDDVIDTCLQYGIEPLVTISHFETPLGLLQYNSWQNRRVVDFFLNYAETLLKRYKGKVKYWITFNEINVMSTKPWMAGGIESNDEQDTMTAAFHQLLASAKTVQMAHEIDPQNKVGMMYAGHIAYPNSPDPEDMQMTMDFMHKMLFYCDVQCRGYYPAYKLKEFERKGIELPLHAGDLEDLKNGTVDFLSYSYYLTHVVGKETSLDFQGLNGVKTGYTNPSLDKSDWGWAIDPKGLRYSLNYLYDRYQLPLMIVENGLGAIDTIDENGDIHDSYRIDYLKEHIREMKKAIDIDGIPLIGYTSWGPIDIISASTGEMSKRYGFIYVDVDDNGNGSFKRMKKDSFYWYKKVIESNGEVLE</sequence>
<keyword evidence="2" id="KW-0378">Hydrolase</keyword>
<dbReference type="SUPFAM" id="SSF51445">
    <property type="entry name" value="(Trans)glycosidases"/>
    <property type="match status" value="1"/>
</dbReference>
<comment type="similarity">
    <text evidence="1 4">Belongs to the glycosyl hydrolase 1 family.</text>
</comment>
<keyword evidence="6" id="KW-1185">Reference proteome</keyword>
<protein>
    <submittedName>
        <fullName evidence="5">6-phospho-beta-glucosidase</fullName>
    </submittedName>
</protein>
<dbReference type="OrthoDB" id="9765195at2"/>
<dbReference type="InterPro" id="IPR033132">
    <property type="entry name" value="GH_1_N_CS"/>
</dbReference>
<dbReference type="FunFam" id="3.20.20.80:FF:000004">
    <property type="entry name" value="Beta-glucosidase 6-phospho-beta-glucosidase"/>
    <property type="match status" value="1"/>
</dbReference>
<evidence type="ECO:0000256" key="2">
    <source>
        <dbReference type="ARBA" id="ARBA00022801"/>
    </source>
</evidence>
<dbReference type="Gene3D" id="3.20.20.80">
    <property type="entry name" value="Glycosidases"/>
    <property type="match status" value="1"/>
</dbReference>
<gene>
    <name evidence="5" type="ORF">SAMN04487944_11596</name>
</gene>
<dbReference type="PANTHER" id="PTHR10353:SF122">
    <property type="entry name" value="6-PHOSPHO-BETA-GLUCOSIDASE ASCB-RELATED"/>
    <property type="match status" value="1"/>
</dbReference>
<evidence type="ECO:0000256" key="3">
    <source>
        <dbReference type="ARBA" id="ARBA00023295"/>
    </source>
</evidence>
<dbReference type="PRINTS" id="PR00131">
    <property type="entry name" value="GLHYDRLASE1"/>
</dbReference>
<dbReference type="GO" id="GO:0005829">
    <property type="term" value="C:cytosol"/>
    <property type="evidence" value="ECO:0007669"/>
    <property type="project" value="TreeGrafter"/>
</dbReference>
<evidence type="ECO:0000256" key="4">
    <source>
        <dbReference type="RuleBase" id="RU003690"/>
    </source>
</evidence>
<dbReference type="InterPro" id="IPR001360">
    <property type="entry name" value="Glyco_hydro_1"/>
</dbReference>
<dbReference type="AlphaFoldDB" id="A0A1H9TZS0"/>
<dbReference type="Pfam" id="PF00232">
    <property type="entry name" value="Glyco_hydro_1"/>
    <property type="match status" value="1"/>
</dbReference>